<dbReference type="InterPro" id="IPR025293">
    <property type="entry name" value="YfiR/HmsC-like"/>
</dbReference>
<dbReference type="Proteomes" id="UP000054683">
    <property type="component" value="Unassembled WGS sequence"/>
</dbReference>
<dbReference type="OrthoDB" id="8527941at2"/>
<proteinExistence type="predicted"/>
<reference evidence="2 3" key="1">
    <citation type="submission" date="2016-01" db="EMBL/GenBank/DDBJ databases">
        <authorList>
            <person name="Oliw E.H."/>
        </authorList>
    </citation>
    <scope>NUCLEOTIDE SEQUENCE [LARGE SCALE GENOMIC DNA]</scope>
    <source>
        <strain evidence="2">LMG 27134</strain>
    </source>
</reference>
<sequence length="171" mass="18232">MCVSTRSRFHVSLGGVCLLVSVLCHGQVQDAALKAAFIYNFALFTNWPQSPSGSSTFNVCVVHRSPMWDSLQKLNGKLIGGRPWTVRDAPSAGQKVDCDIAVLSDASQSFVPASSSATLVVRDGGISGTDGAAITLVTEDDHIHFDIDTVVAQRNGLRFSSKLLALARNVL</sequence>
<evidence type="ECO:0008006" key="4">
    <source>
        <dbReference type="Google" id="ProtNLM"/>
    </source>
</evidence>
<evidence type="ECO:0000256" key="1">
    <source>
        <dbReference type="SAM" id="SignalP"/>
    </source>
</evidence>
<dbReference type="EMBL" id="FCOK02000013">
    <property type="protein sequence ID" value="SAL30703.1"/>
    <property type="molecule type" value="Genomic_DNA"/>
</dbReference>
<accession>A0A158GFL1</accession>
<feature type="signal peptide" evidence="1">
    <location>
        <begin position="1"/>
        <end position="26"/>
    </location>
</feature>
<feature type="chain" id="PRO_5008501624" description="YfiR family protein" evidence="1">
    <location>
        <begin position="27"/>
        <end position="171"/>
    </location>
</feature>
<organism evidence="2 3">
    <name type="scientific">Caballeronia udeis</name>
    <dbReference type="NCBI Taxonomy" id="1232866"/>
    <lineage>
        <taxon>Bacteria</taxon>
        <taxon>Pseudomonadati</taxon>
        <taxon>Pseudomonadota</taxon>
        <taxon>Betaproteobacteria</taxon>
        <taxon>Burkholderiales</taxon>
        <taxon>Burkholderiaceae</taxon>
        <taxon>Caballeronia</taxon>
    </lineage>
</organism>
<protein>
    <recommendedName>
        <fullName evidence="4">YfiR family protein</fullName>
    </recommendedName>
</protein>
<keyword evidence="1" id="KW-0732">Signal</keyword>
<name>A0A158GFL1_9BURK</name>
<gene>
    <name evidence="2" type="ORF">AWB69_02542</name>
</gene>
<dbReference type="AlphaFoldDB" id="A0A158GFL1"/>
<evidence type="ECO:0000313" key="2">
    <source>
        <dbReference type="EMBL" id="SAL30703.1"/>
    </source>
</evidence>
<evidence type="ECO:0000313" key="3">
    <source>
        <dbReference type="Proteomes" id="UP000054683"/>
    </source>
</evidence>
<dbReference type="Pfam" id="PF13689">
    <property type="entry name" value="DUF4154"/>
    <property type="match status" value="1"/>
</dbReference>